<dbReference type="AlphaFoldDB" id="A0AB34KNV9"/>
<dbReference type="RefSeq" id="XP_069228396.1">
    <property type="nucleotide sequence ID" value="XM_069374532.1"/>
</dbReference>
<feature type="region of interest" description="Disordered" evidence="1">
    <location>
        <begin position="28"/>
        <end position="82"/>
    </location>
</feature>
<name>A0AB34KNV9_9PEZI</name>
<dbReference type="EMBL" id="JAAQHG020000020">
    <property type="protein sequence ID" value="KAL1585290.1"/>
    <property type="molecule type" value="Genomic_DNA"/>
</dbReference>
<keyword evidence="2" id="KW-0812">Transmembrane</keyword>
<gene>
    <name evidence="3" type="ORF">WHR41_05927</name>
</gene>
<organism evidence="3 4">
    <name type="scientific">Cladosporium halotolerans</name>
    <dbReference type="NCBI Taxonomy" id="1052096"/>
    <lineage>
        <taxon>Eukaryota</taxon>
        <taxon>Fungi</taxon>
        <taxon>Dikarya</taxon>
        <taxon>Ascomycota</taxon>
        <taxon>Pezizomycotina</taxon>
        <taxon>Dothideomycetes</taxon>
        <taxon>Dothideomycetidae</taxon>
        <taxon>Cladosporiales</taxon>
        <taxon>Cladosporiaceae</taxon>
        <taxon>Cladosporium</taxon>
    </lineage>
</organism>
<evidence type="ECO:0000256" key="1">
    <source>
        <dbReference type="SAM" id="MobiDB-lite"/>
    </source>
</evidence>
<protein>
    <submittedName>
        <fullName evidence="3">Uncharacterized protein</fullName>
    </submittedName>
</protein>
<keyword evidence="4" id="KW-1185">Reference proteome</keyword>
<feature type="transmembrane region" description="Helical" evidence="2">
    <location>
        <begin position="104"/>
        <end position="122"/>
    </location>
</feature>
<keyword evidence="2" id="KW-1133">Transmembrane helix</keyword>
<evidence type="ECO:0000256" key="2">
    <source>
        <dbReference type="SAM" id="Phobius"/>
    </source>
</evidence>
<evidence type="ECO:0000313" key="4">
    <source>
        <dbReference type="Proteomes" id="UP000803884"/>
    </source>
</evidence>
<comment type="caution">
    <text evidence="3">The sequence shown here is derived from an EMBL/GenBank/DDBJ whole genome shotgun (WGS) entry which is preliminary data.</text>
</comment>
<dbReference type="GeneID" id="96007370"/>
<evidence type="ECO:0000313" key="3">
    <source>
        <dbReference type="EMBL" id="KAL1585290.1"/>
    </source>
</evidence>
<dbReference type="Proteomes" id="UP000803884">
    <property type="component" value="Unassembled WGS sequence"/>
</dbReference>
<keyword evidence="2" id="KW-0472">Membrane</keyword>
<reference evidence="3 4" key="1">
    <citation type="journal article" date="2020" name="Microbiol. Resour. Announc.">
        <title>Draft Genome Sequence of a Cladosporium Species Isolated from the Mesophotic Ascidian Didemnum maculosum.</title>
        <authorList>
            <person name="Gioti A."/>
            <person name="Siaperas R."/>
            <person name="Nikolaivits E."/>
            <person name="Le Goff G."/>
            <person name="Ouazzani J."/>
            <person name="Kotoulas G."/>
            <person name="Topakas E."/>
        </authorList>
    </citation>
    <scope>NUCLEOTIDE SEQUENCE [LARGE SCALE GENOMIC DNA]</scope>
    <source>
        <strain evidence="3 4">TM138-S3</strain>
    </source>
</reference>
<accession>A0AB34KNV9</accession>
<sequence length="272" mass="30653">MAALRPSLAPSAFALHSRQLQRMLARPVGLRYASSKPPPPKPRLLEKPERFNPPSHPSRLRSKPRSYGAPLSDRERQAQKTRTYPHMMPAEGTFTYWFLTNKTIHLWISIGILVTLTVGVWLGDFLHSTPYMDLLPPNNMFFAHPFTFLGRYIEVYQMHSEYVTAQTAEMRRQKVEDVKRRSEFRKAHGLEDEDEGKFGGWTAKKDDEVLGPTPAMREGGQAAPETQSSIAMDLATAAPATGSAPVKNAGPATYVDFDGKTQPVQKKWFGIW</sequence>
<proteinExistence type="predicted"/>